<dbReference type="EMBL" id="PDKO01000016">
    <property type="protein sequence ID" value="RXJ61369.1"/>
    <property type="molecule type" value="Genomic_DNA"/>
</dbReference>
<feature type="transmembrane region" description="Helical" evidence="1">
    <location>
        <begin position="62"/>
        <end position="84"/>
    </location>
</feature>
<keyword evidence="1" id="KW-0472">Membrane</keyword>
<name>A0A4Q0XYI8_9BACT</name>
<evidence type="ECO:0000313" key="3">
    <source>
        <dbReference type="Proteomes" id="UP000290191"/>
    </source>
</evidence>
<reference evidence="2 3" key="1">
    <citation type="submission" date="2017-10" db="EMBL/GenBank/DDBJ databases">
        <title>Genomics of the genus Arcobacter.</title>
        <authorList>
            <person name="Perez-Cataluna A."/>
            <person name="Figueras M.J."/>
        </authorList>
    </citation>
    <scope>NUCLEOTIDE SEQUENCE [LARGE SCALE GENOMIC DNA]</scope>
    <source>
        <strain evidence="2 3">DSM 24636</strain>
    </source>
</reference>
<evidence type="ECO:0000256" key="1">
    <source>
        <dbReference type="SAM" id="Phobius"/>
    </source>
</evidence>
<organism evidence="2 3">
    <name type="scientific">Halarcobacter anaerophilus</name>
    <dbReference type="NCBI Taxonomy" id="877500"/>
    <lineage>
        <taxon>Bacteria</taxon>
        <taxon>Pseudomonadati</taxon>
        <taxon>Campylobacterota</taxon>
        <taxon>Epsilonproteobacteria</taxon>
        <taxon>Campylobacterales</taxon>
        <taxon>Arcobacteraceae</taxon>
        <taxon>Halarcobacter</taxon>
    </lineage>
</organism>
<proteinExistence type="predicted"/>
<keyword evidence="1" id="KW-0812">Transmembrane</keyword>
<protein>
    <submittedName>
        <fullName evidence="2">Uncharacterized protein</fullName>
    </submittedName>
</protein>
<evidence type="ECO:0000313" key="2">
    <source>
        <dbReference type="EMBL" id="RXJ61369.1"/>
    </source>
</evidence>
<dbReference type="AlphaFoldDB" id="A0A4Q0XYI8"/>
<keyword evidence="3" id="KW-1185">Reference proteome</keyword>
<accession>A0A4Q0XYI8</accession>
<dbReference type="RefSeq" id="WP_129082928.1">
    <property type="nucleotide sequence ID" value="NZ_CP041070.1"/>
</dbReference>
<keyword evidence="1" id="KW-1133">Transmembrane helix</keyword>
<gene>
    <name evidence="2" type="ORF">CRV06_13875</name>
</gene>
<dbReference type="Proteomes" id="UP000290191">
    <property type="component" value="Unassembled WGS sequence"/>
</dbReference>
<comment type="caution">
    <text evidence="2">The sequence shown here is derived from an EMBL/GenBank/DDBJ whole genome shotgun (WGS) entry which is preliminary data.</text>
</comment>
<dbReference type="STRING" id="877500.GCA_000935065_00948"/>
<sequence>MDKKENELKEVLGNSFSQDDIEKKLKEKIKKASKDREMFEKKSKITHNKPANKDFITKKMNLNLLLFILLAIMGILIFVTIYLFNSSKPVKKSVSLNSNKEEKSYFKRLYNSKNYDTYKCYSFKYGNIALPIKECKENLDIFLEKNKNANRFEIVPLISQNDTVIYKQIEENLKEKPKEFQDKVKEYLNIGLSSERILESVWYIKKVLGEDTIVTSSQYYVKSDKNNEQGVIIRAYH</sequence>
<dbReference type="OrthoDB" id="5366197at2"/>